<evidence type="ECO:0000313" key="2">
    <source>
        <dbReference type="EMBL" id="KAH0902563.1"/>
    </source>
</evidence>
<comment type="caution">
    <text evidence="2">The sequence shown here is derived from an EMBL/GenBank/DDBJ whole genome shotgun (WGS) entry which is preliminary data.</text>
</comment>
<feature type="compositionally biased region" description="Basic and acidic residues" evidence="1">
    <location>
        <begin position="10"/>
        <end position="24"/>
    </location>
</feature>
<dbReference type="EMBL" id="JAGKQM010000011">
    <property type="protein sequence ID" value="KAH0902563.1"/>
    <property type="molecule type" value="Genomic_DNA"/>
</dbReference>
<keyword evidence="3" id="KW-1185">Reference proteome</keyword>
<evidence type="ECO:0000256" key="1">
    <source>
        <dbReference type="SAM" id="MobiDB-lite"/>
    </source>
</evidence>
<organism evidence="2 3">
    <name type="scientific">Brassica napus</name>
    <name type="common">Rape</name>
    <dbReference type="NCBI Taxonomy" id="3708"/>
    <lineage>
        <taxon>Eukaryota</taxon>
        <taxon>Viridiplantae</taxon>
        <taxon>Streptophyta</taxon>
        <taxon>Embryophyta</taxon>
        <taxon>Tracheophyta</taxon>
        <taxon>Spermatophyta</taxon>
        <taxon>Magnoliopsida</taxon>
        <taxon>eudicotyledons</taxon>
        <taxon>Gunneridae</taxon>
        <taxon>Pentapetalae</taxon>
        <taxon>rosids</taxon>
        <taxon>malvids</taxon>
        <taxon>Brassicales</taxon>
        <taxon>Brassicaceae</taxon>
        <taxon>Brassiceae</taxon>
        <taxon>Brassica</taxon>
    </lineage>
</organism>
<protein>
    <submittedName>
        <fullName evidence="2">Uncharacterized protein</fullName>
    </submittedName>
</protein>
<dbReference type="Proteomes" id="UP000824890">
    <property type="component" value="Unassembled WGS sequence"/>
</dbReference>
<gene>
    <name evidence="2" type="ORF">HID58_042066</name>
</gene>
<proteinExistence type="predicted"/>
<accession>A0ABQ8BCV9</accession>
<feature type="region of interest" description="Disordered" evidence="1">
    <location>
        <begin position="1"/>
        <end position="24"/>
    </location>
</feature>
<sequence length="24" mass="2672">MVPKIGYHSYTEDTRVESDRSGSG</sequence>
<evidence type="ECO:0000313" key="3">
    <source>
        <dbReference type="Proteomes" id="UP000824890"/>
    </source>
</evidence>
<reference evidence="2 3" key="1">
    <citation type="submission" date="2021-05" db="EMBL/GenBank/DDBJ databases">
        <title>Genome Assembly of Synthetic Allotetraploid Brassica napus Reveals Homoeologous Exchanges between Subgenomes.</title>
        <authorList>
            <person name="Davis J.T."/>
        </authorList>
    </citation>
    <scope>NUCLEOTIDE SEQUENCE [LARGE SCALE GENOMIC DNA]</scope>
    <source>
        <strain evidence="3">cv. Da-Ae</strain>
        <tissue evidence="2">Seedling</tissue>
    </source>
</reference>
<name>A0ABQ8BCV9_BRANA</name>